<dbReference type="Pfam" id="PF07714">
    <property type="entry name" value="PK_Tyr_Ser-Thr"/>
    <property type="match status" value="1"/>
</dbReference>
<feature type="signal peptide" evidence="18">
    <location>
        <begin position="1"/>
        <end position="24"/>
    </location>
</feature>
<dbReference type="PROSITE" id="PS00108">
    <property type="entry name" value="PROTEIN_KINASE_ST"/>
    <property type="match status" value="1"/>
</dbReference>
<dbReference type="AlphaFoldDB" id="B5RHV3"/>
<evidence type="ECO:0000256" key="13">
    <source>
        <dbReference type="ARBA" id="ARBA00023136"/>
    </source>
</evidence>
<evidence type="ECO:0000256" key="8">
    <source>
        <dbReference type="ARBA" id="ARBA00022737"/>
    </source>
</evidence>
<keyword evidence="8" id="KW-0677">Repeat</keyword>
<reference evidence="20" key="2">
    <citation type="journal article" date="2008" name="J. Virol.">
        <title>A single Banana streak virus integration event in the banana genome as the origin of infectious endogenous pararetrovirus.</title>
        <authorList>
            <person name="Gayral P."/>
            <person name="Noa-Carrazana J.C."/>
            <person name="Lescot M."/>
            <person name="Lheureux F."/>
            <person name="Lockhart B.E."/>
            <person name="Matsumoto T."/>
            <person name="Piffanelli P."/>
            <person name="Iskra-Caruana M.L."/>
        </authorList>
    </citation>
    <scope>NUCLEOTIDE SEQUENCE</scope>
</reference>
<evidence type="ECO:0000256" key="10">
    <source>
        <dbReference type="ARBA" id="ARBA00022777"/>
    </source>
</evidence>
<accession>B5RHV3</accession>
<evidence type="ECO:0000256" key="15">
    <source>
        <dbReference type="ARBA" id="ARBA00023180"/>
    </source>
</evidence>
<evidence type="ECO:0000256" key="11">
    <source>
        <dbReference type="ARBA" id="ARBA00022840"/>
    </source>
</evidence>
<dbReference type="PROSITE" id="PS50011">
    <property type="entry name" value="PROTEIN_KINASE_DOM"/>
    <property type="match status" value="1"/>
</dbReference>
<dbReference type="GO" id="GO:0005886">
    <property type="term" value="C:plasma membrane"/>
    <property type="evidence" value="ECO:0007669"/>
    <property type="project" value="TreeGrafter"/>
</dbReference>
<dbReference type="FunFam" id="2.10.25.10:FF:000628">
    <property type="entry name" value="Wall-associated receptor kinase 2"/>
    <property type="match status" value="1"/>
</dbReference>
<dbReference type="GO" id="GO:0030247">
    <property type="term" value="F:polysaccharide binding"/>
    <property type="evidence" value="ECO:0007669"/>
    <property type="project" value="InterPro"/>
</dbReference>
<dbReference type="FunFam" id="2.10.25.10:FF:000038">
    <property type="entry name" value="Fibrillin 2"/>
    <property type="match status" value="1"/>
</dbReference>
<dbReference type="EMBL" id="AP009326">
    <property type="protein sequence ID" value="BAG71002.1"/>
    <property type="molecule type" value="Genomic_DNA"/>
</dbReference>
<feature type="binding site" evidence="17">
    <location>
        <position position="441"/>
    </location>
    <ligand>
        <name>ATP</name>
        <dbReference type="ChEBI" id="CHEBI:30616"/>
    </ligand>
</feature>
<keyword evidence="15" id="KW-0325">Glycoprotein</keyword>
<keyword evidence="6" id="KW-0812">Transmembrane</keyword>
<keyword evidence="4" id="KW-0597">Phosphoprotein</keyword>
<sequence>MVFMLPVLSFQLLLLMLLQTTTAAAPVPPPPNVLLPHCKETCGGISIPYPFGIGHGCFREGFEVTCEVVNGSATPRAFLGGSKRNITVKNISLLQGQARVLNDIAWDRLNSTGQVVVRHRSSVNLRGLPFRVSNTSNKFTTLGCNVVGILIGGDNNALGTGCASFCLGRASIASGSCSGTGCCKTTIPEKLDKFTVKFSHFVNLSSYRDYSPSTYAFIADKHWFFFNKSDLRNHTFEDKHKDGVPLVLDWVAGKQTCEEAKRNPSSYACRSTNSECFNSTSLPGYICNCSAGFQGNAYLQDGCKDIDECSLPKQYKCHGKCSNIVGNYSCSCSKGYSSKDPKSEPCSCVGLILFISCIFYVILAFQRKKLLGEKDKLFQQNGGLRLYEEIRSKQIDTIKIYTKEDLKKATDNFDKSRELGRGGHGTVYKGNLDDGRIVAIKRSMVVTEDQSEEFIREMIILSQINHKNIVRLLGCCLEVEIPMLVYEFIPNGTLFEFIHSNDEKLIPLTTRLRIAIESAEALAYLHSSASPPILHGDVKSLNILLDYNYVSKISDFGASRMMSLDETQFITMVQGTLGYLDPEYLLVRQLTAKSDVYSFGVVLVELITRKKAVYYDENSQGKALASSFIEAMKDSRLEEILDDQIVGKENMDVIQEIAELTKECLNINGDERPTMREVAEKLHTLGGFQQVSSTHHAPEEREALLGESTMSSTLDSVGYHSLENKLGFDVKAGR</sequence>
<dbReference type="InterPro" id="IPR008271">
    <property type="entry name" value="Ser/Thr_kinase_AS"/>
</dbReference>
<evidence type="ECO:0000256" key="1">
    <source>
        <dbReference type="ARBA" id="ARBA00004479"/>
    </source>
</evidence>
<dbReference type="GO" id="GO:0005509">
    <property type="term" value="F:calcium ion binding"/>
    <property type="evidence" value="ECO:0007669"/>
    <property type="project" value="InterPro"/>
</dbReference>
<dbReference type="Gene3D" id="3.30.200.20">
    <property type="entry name" value="Phosphorylase Kinase, domain 1"/>
    <property type="match status" value="1"/>
</dbReference>
<dbReference type="SUPFAM" id="SSF56112">
    <property type="entry name" value="Protein kinase-like (PK-like)"/>
    <property type="match status" value="1"/>
</dbReference>
<dbReference type="SMART" id="SM00181">
    <property type="entry name" value="EGF"/>
    <property type="match status" value="2"/>
</dbReference>
<comment type="subcellular location">
    <subcellularLocation>
        <location evidence="1">Membrane</location>
        <topology evidence="1">Single-pass type I membrane protein</topology>
    </subcellularLocation>
</comment>
<evidence type="ECO:0000313" key="20">
    <source>
        <dbReference type="EMBL" id="BAG71002.1"/>
    </source>
</evidence>
<dbReference type="InterPro" id="IPR025287">
    <property type="entry name" value="WAK_GUB"/>
</dbReference>
<dbReference type="InterPro" id="IPR049883">
    <property type="entry name" value="NOTCH1_EGF-like"/>
</dbReference>
<dbReference type="InterPro" id="IPR018097">
    <property type="entry name" value="EGF_Ca-bd_CS"/>
</dbReference>
<dbReference type="PROSITE" id="PS00010">
    <property type="entry name" value="ASX_HYDROXYL"/>
    <property type="match status" value="1"/>
</dbReference>
<dbReference type="PROSITE" id="PS00107">
    <property type="entry name" value="PROTEIN_KINASE_ATP"/>
    <property type="match status" value="1"/>
</dbReference>
<evidence type="ECO:0000256" key="12">
    <source>
        <dbReference type="ARBA" id="ARBA00022989"/>
    </source>
</evidence>
<dbReference type="FunFam" id="1.10.510.10:FF:000084">
    <property type="entry name" value="Wall-associated receptor kinase 2"/>
    <property type="match status" value="1"/>
</dbReference>
<dbReference type="GO" id="GO:0004674">
    <property type="term" value="F:protein serine/threonine kinase activity"/>
    <property type="evidence" value="ECO:0007669"/>
    <property type="project" value="UniProtKB-KW"/>
</dbReference>
<dbReference type="Gene3D" id="1.10.510.10">
    <property type="entry name" value="Transferase(Phosphotransferase) domain 1"/>
    <property type="match status" value="1"/>
</dbReference>
<evidence type="ECO:0000256" key="5">
    <source>
        <dbReference type="ARBA" id="ARBA00022679"/>
    </source>
</evidence>
<keyword evidence="7 18" id="KW-0732">Signal</keyword>
<organism evidence="20">
    <name type="scientific">Musa balbisiana</name>
    <name type="common">Banana</name>
    <dbReference type="NCBI Taxonomy" id="52838"/>
    <lineage>
        <taxon>Eukaryota</taxon>
        <taxon>Viridiplantae</taxon>
        <taxon>Streptophyta</taxon>
        <taxon>Embryophyta</taxon>
        <taxon>Tracheophyta</taxon>
        <taxon>Spermatophyta</taxon>
        <taxon>Magnoliopsida</taxon>
        <taxon>Liliopsida</taxon>
        <taxon>Zingiberales</taxon>
        <taxon>Musaceae</taxon>
        <taxon>Musa</taxon>
    </lineage>
</organism>
<dbReference type="InterPro" id="IPR000742">
    <property type="entry name" value="EGF"/>
</dbReference>
<keyword evidence="10 20" id="KW-0418">Kinase</keyword>
<name>B5RHV3_MUSBA</name>
<dbReference type="CDD" id="cd00054">
    <property type="entry name" value="EGF_CA"/>
    <property type="match status" value="1"/>
</dbReference>
<keyword evidence="9 17" id="KW-0547">Nucleotide-binding</keyword>
<dbReference type="InterPro" id="IPR000152">
    <property type="entry name" value="EGF-type_Asp/Asn_hydroxyl_site"/>
</dbReference>
<dbReference type="GO" id="GO:0005524">
    <property type="term" value="F:ATP binding"/>
    <property type="evidence" value="ECO:0007669"/>
    <property type="project" value="UniProtKB-UniRule"/>
</dbReference>
<dbReference type="InterPro" id="IPR000719">
    <property type="entry name" value="Prot_kinase_dom"/>
</dbReference>
<evidence type="ECO:0000256" key="17">
    <source>
        <dbReference type="PROSITE-ProRule" id="PRU10141"/>
    </source>
</evidence>
<evidence type="ECO:0000256" key="18">
    <source>
        <dbReference type="SAM" id="SignalP"/>
    </source>
</evidence>
<evidence type="ECO:0000256" key="7">
    <source>
        <dbReference type="ARBA" id="ARBA00022729"/>
    </source>
</evidence>
<comment type="function">
    <text evidence="16">Serine/threonine-protein kinase that may function as a signaling receptor of extracellular matrix component. Binding to pectin may have significance in the control of cell expansion, morphogenesis and development.</text>
</comment>
<feature type="chain" id="PRO_5002837324" evidence="18">
    <location>
        <begin position="25"/>
        <end position="734"/>
    </location>
</feature>
<evidence type="ECO:0000256" key="9">
    <source>
        <dbReference type="ARBA" id="ARBA00022741"/>
    </source>
</evidence>
<dbReference type="PANTHER" id="PTHR27005">
    <property type="entry name" value="WALL-ASSOCIATED RECEPTOR KINASE-LIKE 21"/>
    <property type="match status" value="1"/>
</dbReference>
<dbReference type="SMART" id="SM00220">
    <property type="entry name" value="S_TKc"/>
    <property type="match status" value="1"/>
</dbReference>
<dbReference type="InterPro" id="IPR011009">
    <property type="entry name" value="Kinase-like_dom_sf"/>
</dbReference>
<proteinExistence type="predicted"/>
<keyword evidence="2" id="KW-0723">Serine/threonine-protein kinase</keyword>
<dbReference type="PROSITE" id="PS01187">
    <property type="entry name" value="EGF_CA"/>
    <property type="match status" value="1"/>
</dbReference>
<protein>
    <submittedName>
        <fullName evidence="20">Protein kinase family protein</fullName>
    </submittedName>
</protein>
<evidence type="ECO:0000256" key="3">
    <source>
        <dbReference type="ARBA" id="ARBA00022536"/>
    </source>
</evidence>
<dbReference type="InterPro" id="IPR045274">
    <property type="entry name" value="WAK-like"/>
</dbReference>
<evidence type="ECO:0000256" key="6">
    <source>
        <dbReference type="ARBA" id="ARBA00022692"/>
    </source>
</evidence>
<keyword evidence="12" id="KW-1133">Transmembrane helix</keyword>
<dbReference type="PANTHER" id="PTHR27005:SF482">
    <property type="entry name" value="OS01G0580150 PROTEIN"/>
    <property type="match status" value="1"/>
</dbReference>
<dbReference type="GO" id="GO:0007166">
    <property type="term" value="P:cell surface receptor signaling pathway"/>
    <property type="evidence" value="ECO:0007669"/>
    <property type="project" value="InterPro"/>
</dbReference>
<evidence type="ECO:0000256" key="4">
    <source>
        <dbReference type="ARBA" id="ARBA00022553"/>
    </source>
</evidence>
<reference evidence="20" key="1">
    <citation type="journal article" date="2008" name="BMC Genomics">
        <title>Insights into the Musa genome: syntenic relationships to rice and between Musa species.</title>
        <authorList>
            <person name="Lescot M."/>
            <person name="Piffanelli P."/>
            <person name="Ciampi A.Y."/>
            <person name="Ruiz M."/>
            <person name="Blanc G."/>
            <person name="Leebens-Mack J."/>
            <person name="da Silva F.R."/>
            <person name="Santos C.M."/>
            <person name="D'Hont A."/>
            <person name="Garsmeur O."/>
            <person name="Vilarinhos A.D."/>
            <person name="Kanamori H."/>
            <person name="Matsumoto T."/>
            <person name="Ronning C.M."/>
            <person name="Cheung F."/>
            <person name="Haas B.J."/>
            <person name="Althoff R."/>
            <person name="Arbogast T."/>
            <person name="Hine E."/>
            <person name="Pappas G.J.Jr."/>
            <person name="Sasaki T."/>
            <person name="Souza M.T.Jr."/>
            <person name="Miller R.N."/>
            <person name="Glaszmann J.C."/>
            <person name="Town C.D."/>
        </authorList>
    </citation>
    <scope>NUCLEOTIDE SEQUENCE</scope>
</reference>
<dbReference type="InterPro" id="IPR017441">
    <property type="entry name" value="Protein_kinase_ATP_BS"/>
</dbReference>
<dbReference type="CDD" id="cd14066">
    <property type="entry name" value="STKc_IRAK"/>
    <property type="match status" value="1"/>
</dbReference>
<keyword evidence="3" id="KW-0245">EGF-like domain</keyword>
<keyword evidence="5" id="KW-0808">Transferase</keyword>
<dbReference type="SMART" id="SM00179">
    <property type="entry name" value="EGF_CA"/>
    <property type="match status" value="1"/>
</dbReference>
<dbReference type="Pfam" id="PF13947">
    <property type="entry name" value="GUB_WAK_bind"/>
    <property type="match status" value="1"/>
</dbReference>
<evidence type="ECO:0000256" key="2">
    <source>
        <dbReference type="ARBA" id="ARBA00022527"/>
    </source>
</evidence>
<dbReference type="Pfam" id="PF07645">
    <property type="entry name" value="EGF_CA"/>
    <property type="match status" value="1"/>
</dbReference>
<evidence type="ECO:0000256" key="14">
    <source>
        <dbReference type="ARBA" id="ARBA00023157"/>
    </source>
</evidence>
<dbReference type="FunFam" id="3.30.200.20:FF:000043">
    <property type="entry name" value="Wall-associated receptor kinase 2"/>
    <property type="match status" value="1"/>
</dbReference>
<keyword evidence="11 17" id="KW-0067">ATP-binding</keyword>
<feature type="domain" description="Protein kinase" evidence="19">
    <location>
        <begin position="413"/>
        <end position="686"/>
    </location>
</feature>
<dbReference type="SUPFAM" id="SSF57196">
    <property type="entry name" value="EGF/Laminin"/>
    <property type="match status" value="1"/>
</dbReference>
<keyword evidence="14" id="KW-1015">Disulfide bond</keyword>
<evidence type="ECO:0000256" key="16">
    <source>
        <dbReference type="ARBA" id="ARBA00058961"/>
    </source>
</evidence>
<keyword evidence="13" id="KW-0472">Membrane</keyword>
<dbReference type="Gene3D" id="2.10.25.10">
    <property type="entry name" value="Laminin"/>
    <property type="match status" value="1"/>
</dbReference>
<dbReference type="InterPro" id="IPR001245">
    <property type="entry name" value="Ser-Thr/Tyr_kinase_cat_dom"/>
</dbReference>
<evidence type="ECO:0000259" key="19">
    <source>
        <dbReference type="PROSITE" id="PS50011"/>
    </source>
</evidence>
<dbReference type="InterPro" id="IPR001881">
    <property type="entry name" value="EGF-like_Ca-bd_dom"/>
</dbReference>